<protein>
    <submittedName>
        <fullName evidence="7">Survival protein sure-like phosphatase/nucleotidase</fullName>
    </submittedName>
</protein>
<feature type="domain" description="Survival protein SurE-like phosphatase/nucleotidase" evidence="6">
    <location>
        <begin position="21"/>
        <end position="221"/>
    </location>
</feature>
<comment type="similarity">
    <text evidence="1">Belongs to the SurE nucleotidase family.</text>
</comment>
<dbReference type="InterPro" id="IPR030048">
    <property type="entry name" value="SurE"/>
</dbReference>
<organism evidence="7 8">
    <name type="scientific">Apiospora kogelbergensis</name>
    <dbReference type="NCBI Taxonomy" id="1337665"/>
    <lineage>
        <taxon>Eukaryota</taxon>
        <taxon>Fungi</taxon>
        <taxon>Dikarya</taxon>
        <taxon>Ascomycota</taxon>
        <taxon>Pezizomycotina</taxon>
        <taxon>Sordariomycetes</taxon>
        <taxon>Xylariomycetidae</taxon>
        <taxon>Amphisphaeriales</taxon>
        <taxon>Apiosporaceae</taxon>
        <taxon>Apiospora</taxon>
    </lineage>
</organism>
<feature type="chain" id="PRO_5043508524" evidence="5">
    <location>
        <begin position="19"/>
        <end position="299"/>
    </location>
</feature>
<sequence length="299" mass="31594">MRVQVITALSALAGSVQGVRIMQSNDDGWAELYIRSLHESLKGAGHDVVLSAPAENKSGSSSRDAEPEPRKSPCMYDSCAANSGPVGTNATDTRLNWVNSFPVTALKYGLSTFGPQLWNGAAPELVVSGPNVGTNLWVQVPFSGTVGIAVHAAHEAKVPALAFSGASSGTLRWDTSPVPARSAVYAALATKLTDAVVASGAPYLPEDVWLNVNMPKVEGDCTDPAKFVWVLTRLNPGWFSQKDVDHCGSTRLPTETEVALSGGCRISVSIGDANDKTTAPVEKQTIVRDKLKSMLTCMP</sequence>
<evidence type="ECO:0000313" key="8">
    <source>
        <dbReference type="Proteomes" id="UP001392437"/>
    </source>
</evidence>
<dbReference type="PANTHER" id="PTHR30457:SF0">
    <property type="entry name" value="PHOSPHATASE, PUTATIVE (AFU_ORTHOLOGUE AFUA_4G01070)-RELATED"/>
    <property type="match status" value="1"/>
</dbReference>
<name>A0AAW0RDH8_9PEZI</name>
<dbReference type="Gene3D" id="3.40.1210.10">
    <property type="entry name" value="Survival protein SurE-like phosphatase/nucleotidase"/>
    <property type="match status" value="1"/>
</dbReference>
<reference evidence="7 8" key="1">
    <citation type="submission" date="2023-01" db="EMBL/GenBank/DDBJ databases">
        <title>Analysis of 21 Apiospora genomes using comparative genomics revels a genus with tremendous synthesis potential of carbohydrate active enzymes and secondary metabolites.</title>
        <authorList>
            <person name="Sorensen T."/>
        </authorList>
    </citation>
    <scope>NUCLEOTIDE SEQUENCE [LARGE SCALE GENOMIC DNA]</scope>
    <source>
        <strain evidence="7 8">CBS 117206</strain>
    </source>
</reference>
<keyword evidence="3" id="KW-0378">Hydrolase</keyword>
<dbReference type="Proteomes" id="UP001392437">
    <property type="component" value="Unassembled WGS sequence"/>
</dbReference>
<dbReference type="GO" id="GO:0046872">
    <property type="term" value="F:metal ion binding"/>
    <property type="evidence" value="ECO:0007669"/>
    <property type="project" value="UniProtKB-KW"/>
</dbReference>
<dbReference type="InterPro" id="IPR036523">
    <property type="entry name" value="SurE-like_sf"/>
</dbReference>
<keyword evidence="2" id="KW-0479">Metal-binding</keyword>
<evidence type="ECO:0000313" key="7">
    <source>
        <dbReference type="EMBL" id="KAK8132987.1"/>
    </source>
</evidence>
<evidence type="ECO:0000256" key="2">
    <source>
        <dbReference type="ARBA" id="ARBA00022723"/>
    </source>
</evidence>
<evidence type="ECO:0000256" key="5">
    <source>
        <dbReference type="SAM" id="SignalP"/>
    </source>
</evidence>
<proteinExistence type="inferred from homology"/>
<keyword evidence="5" id="KW-0732">Signal</keyword>
<dbReference type="PANTHER" id="PTHR30457">
    <property type="entry name" value="5'-NUCLEOTIDASE SURE"/>
    <property type="match status" value="1"/>
</dbReference>
<evidence type="ECO:0000256" key="3">
    <source>
        <dbReference type="ARBA" id="ARBA00022801"/>
    </source>
</evidence>
<dbReference type="EMBL" id="JAQQWP010000001">
    <property type="protein sequence ID" value="KAK8132987.1"/>
    <property type="molecule type" value="Genomic_DNA"/>
</dbReference>
<dbReference type="GO" id="GO:0008252">
    <property type="term" value="F:nucleotidase activity"/>
    <property type="evidence" value="ECO:0007669"/>
    <property type="project" value="InterPro"/>
</dbReference>
<dbReference type="InterPro" id="IPR002828">
    <property type="entry name" value="SurE-like_Pase/nucleotidase"/>
</dbReference>
<dbReference type="SUPFAM" id="SSF64167">
    <property type="entry name" value="SurE-like"/>
    <property type="match status" value="1"/>
</dbReference>
<gene>
    <name evidence="7" type="ORF">PG999_001160</name>
</gene>
<accession>A0AAW0RDH8</accession>
<feature type="region of interest" description="Disordered" evidence="4">
    <location>
        <begin position="52"/>
        <end position="75"/>
    </location>
</feature>
<keyword evidence="8" id="KW-1185">Reference proteome</keyword>
<comment type="caution">
    <text evidence="7">The sequence shown here is derived from an EMBL/GenBank/DDBJ whole genome shotgun (WGS) entry which is preliminary data.</text>
</comment>
<feature type="signal peptide" evidence="5">
    <location>
        <begin position="1"/>
        <end position="18"/>
    </location>
</feature>
<evidence type="ECO:0000256" key="1">
    <source>
        <dbReference type="ARBA" id="ARBA00011062"/>
    </source>
</evidence>
<evidence type="ECO:0000256" key="4">
    <source>
        <dbReference type="SAM" id="MobiDB-lite"/>
    </source>
</evidence>
<dbReference type="Pfam" id="PF01975">
    <property type="entry name" value="SurE"/>
    <property type="match status" value="1"/>
</dbReference>
<dbReference type="AlphaFoldDB" id="A0AAW0RDH8"/>
<evidence type="ECO:0000259" key="6">
    <source>
        <dbReference type="Pfam" id="PF01975"/>
    </source>
</evidence>